<comment type="caution">
    <text evidence="1">The sequence shown here is derived from an EMBL/GenBank/DDBJ whole genome shotgun (WGS) entry which is preliminary data.</text>
</comment>
<proteinExistence type="predicted"/>
<dbReference type="HOGENOM" id="CLU_215797_0_0_9"/>
<dbReference type="EMBL" id="AEBR01000085">
    <property type="protein sequence ID" value="EFM81987.1"/>
    <property type="molecule type" value="Genomic_DNA"/>
</dbReference>
<sequence>MGKTGKQIKENYSVRKRVKKMIKFKEFNIQLFDVHIYIKRLSSFKTNKNSIKKLTSFR</sequence>
<protein>
    <submittedName>
        <fullName evidence="1">Uncharacterized protein</fullName>
    </submittedName>
</protein>
<evidence type="ECO:0000313" key="2">
    <source>
        <dbReference type="Proteomes" id="UP000004846"/>
    </source>
</evidence>
<evidence type="ECO:0000313" key="1">
    <source>
        <dbReference type="EMBL" id="EFM81987.1"/>
    </source>
</evidence>
<gene>
    <name evidence="1" type="ORF">HMPREF9498_02418</name>
</gene>
<reference evidence="1 2" key="1">
    <citation type="submission" date="2010-07" db="EMBL/GenBank/DDBJ databases">
        <authorList>
            <person name="Sid Ahmed O."/>
        </authorList>
    </citation>
    <scope>NUCLEOTIDE SEQUENCE [LARGE SCALE GENOMIC DNA]</scope>
    <source>
        <strain evidence="1 2">TX4248</strain>
    </source>
</reference>
<accession>A0A125W3W4</accession>
<dbReference type="AlphaFoldDB" id="A0A125W3W4"/>
<dbReference type="Proteomes" id="UP000004846">
    <property type="component" value="Unassembled WGS sequence"/>
</dbReference>
<organism evidence="1 2">
    <name type="scientific">Enterococcus faecalis TX4248</name>
    <dbReference type="NCBI Taxonomy" id="749495"/>
    <lineage>
        <taxon>Bacteria</taxon>
        <taxon>Bacillati</taxon>
        <taxon>Bacillota</taxon>
        <taxon>Bacilli</taxon>
        <taxon>Lactobacillales</taxon>
        <taxon>Enterococcaceae</taxon>
        <taxon>Enterococcus</taxon>
    </lineage>
</organism>
<name>A0A125W3W4_ENTFL</name>